<keyword evidence="3" id="KW-1185">Reference proteome</keyword>
<gene>
    <name evidence="2" type="ORF">DIS07_07215</name>
</gene>
<name>A0A2U2J9N6_9FLAO</name>
<dbReference type="Proteomes" id="UP000245670">
    <property type="component" value="Unassembled WGS sequence"/>
</dbReference>
<evidence type="ECO:0000256" key="1">
    <source>
        <dbReference type="SAM" id="Phobius"/>
    </source>
</evidence>
<protein>
    <submittedName>
        <fullName evidence="2">Uncharacterized protein</fullName>
    </submittedName>
</protein>
<dbReference type="OrthoDB" id="1188478at2"/>
<reference evidence="2 3" key="1">
    <citation type="submission" date="2018-05" db="EMBL/GenBank/DDBJ databases">
        <title>Polaribacter aquimarinus sp. nov., isolated from sediment in a sediment of sea.</title>
        <authorList>
            <person name="Lu D."/>
        </authorList>
    </citation>
    <scope>NUCLEOTIDE SEQUENCE [LARGE SCALE GENOMIC DNA]</scope>
    <source>
        <strain evidence="2 3">ZY113</strain>
    </source>
</reference>
<keyword evidence="1" id="KW-1133">Transmembrane helix</keyword>
<dbReference type="RefSeq" id="WP_109404582.1">
    <property type="nucleotide sequence ID" value="NZ_QFFG01000003.1"/>
</dbReference>
<keyword evidence="1" id="KW-0812">Transmembrane</keyword>
<evidence type="ECO:0000313" key="2">
    <source>
        <dbReference type="EMBL" id="PWG05035.1"/>
    </source>
</evidence>
<proteinExistence type="predicted"/>
<sequence length="157" mass="17592">MNKTTKKILIWTFSIIGIGIIGYIGFVGYVMYTFASGCGMDDGPFNAVLIDQTIISENSEKFELKNNGILILDNRTDSLSPTLTLKENGIVKWTLDTDTRNTKGYESTRIWKISNVTITKNTDPIKLNFAGHWTYGAEAGSMEIEREDGENSFCLSW</sequence>
<feature type="transmembrane region" description="Helical" evidence="1">
    <location>
        <begin position="9"/>
        <end position="32"/>
    </location>
</feature>
<keyword evidence="1" id="KW-0472">Membrane</keyword>
<accession>A0A2U2J9N6</accession>
<dbReference type="EMBL" id="QFFG01000003">
    <property type="protein sequence ID" value="PWG05035.1"/>
    <property type="molecule type" value="Genomic_DNA"/>
</dbReference>
<dbReference type="AlphaFoldDB" id="A0A2U2J9N6"/>
<comment type="caution">
    <text evidence="2">The sequence shown here is derived from an EMBL/GenBank/DDBJ whole genome shotgun (WGS) entry which is preliminary data.</text>
</comment>
<organism evidence="2 3">
    <name type="scientific">Polaribacter aquimarinus</name>
    <dbReference type="NCBI Taxonomy" id="2100726"/>
    <lineage>
        <taxon>Bacteria</taxon>
        <taxon>Pseudomonadati</taxon>
        <taxon>Bacteroidota</taxon>
        <taxon>Flavobacteriia</taxon>
        <taxon>Flavobacteriales</taxon>
        <taxon>Flavobacteriaceae</taxon>
    </lineage>
</organism>
<evidence type="ECO:0000313" key="3">
    <source>
        <dbReference type="Proteomes" id="UP000245670"/>
    </source>
</evidence>